<dbReference type="HAMAP" id="MF_03050">
    <property type="entry name" value="MOCOS"/>
    <property type="match status" value="1"/>
</dbReference>
<protein>
    <recommendedName>
        <fullName evidence="4">Molybdenum cofactor sulfurase</fullName>
        <shortName evidence="4">MCS</shortName>
        <shortName evidence="4">MOS</shortName>
        <shortName evidence="4">MoCo sulfurase</shortName>
        <ecNumber evidence="4">2.8.1.9</ecNumber>
    </recommendedName>
    <alternativeName>
        <fullName evidence="4">Molybdenum cofactor sulfurtransferase</fullName>
    </alternativeName>
</protein>
<feature type="modified residue" description="N6-(pyridoxal phosphate)lysine" evidence="4">
    <location>
        <position position="266"/>
    </location>
</feature>
<dbReference type="Gene3D" id="3.40.640.10">
    <property type="entry name" value="Type I PLP-dependent aspartate aminotransferase-like (Major domain)"/>
    <property type="match status" value="1"/>
</dbReference>
<dbReference type="InterPro" id="IPR000192">
    <property type="entry name" value="Aminotrans_V_dom"/>
</dbReference>
<dbReference type="SUPFAM" id="SSF141673">
    <property type="entry name" value="MOSC N-terminal domain-like"/>
    <property type="match status" value="1"/>
</dbReference>
<dbReference type="GO" id="GO:0016829">
    <property type="term" value="F:lyase activity"/>
    <property type="evidence" value="ECO:0007669"/>
    <property type="project" value="UniProtKB-UniRule"/>
</dbReference>
<name>A0A4S4LLM6_9AGAM</name>
<keyword evidence="3 4" id="KW-0501">Molybdenum cofactor biosynthesis</keyword>
<dbReference type="InterPro" id="IPR015421">
    <property type="entry name" value="PyrdxlP-dep_Trfase_major"/>
</dbReference>
<organism evidence="6 7">
    <name type="scientific">Bondarzewia mesenterica</name>
    <dbReference type="NCBI Taxonomy" id="1095465"/>
    <lineage>
        <taxon>Eukaryota</taxon>
        <taxon>Fungi</taxon>
        <taxon>Dikarya</taxon>
        <taxon>Basidiomycota</taxon>
        <taxon>Agaricomycotina</taxon>
        <taxon>Agaricomycetes</taxon>
        <taxon>Russulales</taxon>
        <taxon>Bondarzewiaceae</taxon>
        <taxon>Bondarzewia</taxon>
    </lineage>
</organism>
<dbReference type="GO" id="GO:0030151">
    <property type="term" value="F:molybdenum ion binding"/>
    <property type="evidence" value="ECO:0007669"/>
    <property type="project" value="UniProtKB-UniRule"/>
</dbReference>
<dbReference type="OrthoDB" id="10264306at2759"/>
<dbReference type="GO" id="GO:0030170">
    <property type="term" value="F:pyridoxal phosphate binding"/>
    <property type="evidence" value="ECO:0007669"/>
    <property type="project" value="UniProtKB-UniRule"/>
</dbReference>
<evidence type="ECO:0000313" key="6">
    <source>
        <dbReference type="EMBL" id="THH12815.1"/>
    </source>
</evidence>
<evidence type="ECO:0000256" key="1">
    <source>
        <dbReference type="ARBA" id="ARBA00022679"/>
    </source>
</evidence>
<reference evidence="6 7" key="1">
    <citation type="submission" date="2019-02" db="EMBL/GenBank/DDBJ databases">
        <title>Genome sequencing of the rare red list fungi Bondarzewia mesenterica.</title>
        <authorList>
            <person name="Buettner E."/>
            <person name="Kellner H."/>
        </authorList>
    </citation>
    <scope>NUCLEOTIDE SEQUENCE [LARGE SCALE GENOMIC DNA]</scope>
    <source>
        <strain evidence="6 7">DSM 108281</strain>
    </source>
</reference>
<dbReference type="Pfam" id="PF03476">
    <property type="entry name" value="MOSC_N"/>
    <property type="match status" value="1"/>
</dbReference>
<keyword evidence="1 4" id="KW-0808">Transferase</keyword>
<evidence type="ECO:0000256" key="4">
    <source>
        <dbReference type="HAMAP-Rule" id="MF_03050"/>
    </source>
</evidence>
<comment type="caution">
    <text evidence="6">The sequence shown here is derived from an EMBL/GenBank/DDBJ whole genome shotgun (WGS) entry which is preliminary data.</text>
</comment>
<dbReference type="AlphaFoldDB" id="A0A4S4LLM6"/>
<evidence type="ECO:0000256" key="3">
    <source>
        <dbReference type="ARBA" id="ARBA00023150"/>
    </source>
</evidence>
<evidence type="ECO:0000313" key="7">
    <source>
        <dbReference type="Proteomes" id="UP000310158"/>
    </source>
</evidence>
<keyword evidence="2 4" id="KW-0663">Pyridoxal phosphate</keyword>
<sequence length="824" mass="90131">MPGSIDLGFIHTVESTSRGDPSNVESGDAGSPSCYGMDSRSFSEMLEKEYPALRDAIYLDYAASPPAPLLSVISSLQARLSRSLFSNPHSLSPSSASSSSIIASTRSRLLSTLFKLPTPSHKDWVLIFTAGATAGCRLVAEAFDWHSNTHFVYTKEAHTSLVGIRGVALRDGASVRPLDLPQLENWLSNPLDSGPSTTLFAYPVQCNATGRRINLNLCTDVKRRRRSTRKTYVLIDAAAQLASSTLDLSQVELDDAPDFVVASLYKTYGYPTGLGILLVKRSSAPALLRRGYFGGGTIDGLTISSSSFLAVPRGSPSNTKDQDIDVEALHARFEDGTLPYLSIVAINEAMDVHERFFLSLDTEMKTLEHGNGQPVCRIYNTPPYPSSRYIDSMNGPTVAFTLLRPSGQPIGHIELARLCALNNIHLRAGSLCNMGAVAAALDLTDADIEVNIHRGSACWDEDEFGGVSGDKPTGMTRISFGAANRVQDVSRWIEFLKKFWTEDERASEAKEQACQTGMTLGDLVIYPIKSCGGISIPRDTPWSVNAHGLQYDREWMLIDPTTGRALSQKRYPRMCLVRSTIDLDHNLLRIRAGNSPKHFFVSLDPPRNDPSKADSIGRVCADVVRPHRYDDNGIDKFLSEFLGIPCALARLPSSSSSASDSMRHAHFPSQASSGTPPVPVPILLSNESPFLLLNQVSVDAVNAWLASDSADSHPIKASCFRGNMIIHPPSPSSSLTTCTSFVEDTFDLVRIGTQVFQSLAQCRRCQMVCVDQDTGVRSNQPYNILSLKRRNDKGRIMFGVHLMHRRDLSHEPHVVRAGDDIEAL</sequence>
<dbReference type="EMBL" id="SGPL01000414">
    <property type="protein sequence ID" value="THH12815.1"/>
    <property type="molecule type" value="Genomic_DNA"/>
</dbReference>
<comment type="catalytic activity">
    <reaction evidence="4">
        <text>Mo-molybdopterin + L-cysteine + AH2 = thio-Mo-molybdopterin + L-alanine + A + H2O</text>
        <dbReference type="Rhea" id="RHEA:42636"/>
        <dbReference type="ChEBI" id="CHEBI:13193"/>
        <dbReference type="ChEBI" id="CHEBI:15377"/>
        <dbReference type="ChEBI" id="CHEBI:17499"/>
        <dbReference type="ChEBI" id="CHEBI:35235"/>
        <dbReference type="ChEBI" id="CHEBI:57972"/>
        <dbReference type="ChEBI" id="CHEBI:71302"/>
        <dbReference type="ChEBI" id="CHEBI:82685"/>
        <dbReference type="EC" id="2.8.1.9"/>
    </reaction>
</comment>
<dbReference type="GO" id="GO:0008265">
    <property type="term" value="F:molybdenum cofactor sulfurtransferase activity"/>
    <property type="evidence" value="ECO:0007669"/>
    <property type="project" value="UniProtKB-UniRule"/>
</dbReference>
<dbReference type="PANTHER" id="PTHR14237">
    <property type="entry name" value="MOLYBDOPTERIN COFACTOR SULFURASE MOSC"/>
    <property type="match status" value="1"/>
</dbReference>
<comment type="similarity">
    <text evidence="4">Belongs to the class-V pyridoxal-phosphate-dependent aminotransferase family. MOCOS subfamily.</text>
</comment>
<dbReference type="PROSITE" id="PS51340">
    <property type="entry name" value="MOSC"/>
    <property type="match status" value="1"/>
</dbReference>
<dbReference type="PANTHER" id="PTHR14237:SF80">
    <property type="entry name" value="MOLYBDENUM COFACTOR SULFURASE"/>
    <property type="match status" value="1"/>
</dbReference>
<dbReference type="InterPro" id="IPR028886">
    <property type="entry name" value="MoCo_sulfurase"/>
</dbReference>
<dbReference type="EC" id="2.8.1.9" evidence="4"/>
<feature type="domain" description="MOSC" evidence="5">
    <location>
        <begin position="660"/>
        <end position="824"/>
    </location>
</feature>
<evidence type="ECO:0000259" key="5">
    <source>
        <dbReference type="PROSITE" id="PS51340"/>
    </source>
</evidence>
<dbReference type="GO" id="GO:0006777">
    <property type="term" value="P:Mo-molybdopterin cofactor biosynthetic process"/>
    <property type="evidence" value="ECO:0007669"/>
    <property type="project" value="UniProtKB-UniRule"/>
</dbReference>
<dbReference type="InterPro" id="IPR005302">
    <property type="entry name" value="MoCF_Sase_C"/>
</dbReference>
<accession>A0A4S4LLM6</accession>
<dbReference type="InterPro" id="IPR005303">
    <property type="entry name" value="MOCOS_middle"/>
</dbReference>
<keyword evidence="7" id="KW-1185">Reference proteome</keyword>
<feature type="active site" evidence="4">
    <location>
        <position position="432"/>
    </location>
</feature>
<dbReference type="Pfam" id="PF03473">
    <property type="entry name" value="MOSC"/>
    <property type="match status" value="1"/>
</dbReference>
<proteinExistence type="inferred from homology"/>
<comment type="function">
    <text evidence="4">Sulfurates the molybdenum cofactor. Sulfation of molybdenum is essential for xanthine dehydrogenase (XDH) and aldehyde oxidase (ADO) enzymes in which molybdenum cofactor is liganded by 1 oxygen and 1 sulfur atom in active form.</text>
</comment>
<evidence type="ECO:0000256" key="2">
    <source>
        <dbReference type="ARBA" id="ARBA00022898"/>
    </source>
</evidence>
<dbReference type="Proteomes" id="UP000310158">
    <property type="component" value="Unassembled WGS sequence"/>
</dbReference>
<dbReference type="InterPro" id="IPR015424">
    <property type="entry name" value="PyrdxlP-dep_Trfase"/>
</dbReference>
<dbReference type="SUPFAM" id="SSF53383">
    <property type="entry name" value="PLP-dependent transferases"/>
    <property type="match status" value="1"/>
</dbReference>
<gene>
    <name evidence="6" type="ORF">EW146_g7345</name>
</gene>
<comment type="cofactor">
    <cofactor evidence="4">
        <name>pyridoxal 5'-phosphate</name>
        <dbReference type="ChEBI" id="CHEBI:597326"/>
    </cofactor>
</comment>
<dbReference type="Pfam" id="PF00266">
    <property type="entry name" value="Aminotran_5"/>
    <property type="match status" value="1"/>
</dbReference>